<accession>A0ABM7ZW43</accession>
<dbReference type="RefSeq" id="WP_261954310.1">
    <property type="nucleotide sequence ID" value="NZ_AP026073.1"/>
</dbReference>
<dbReference type="Proteomes" id="UP001059597">
    <property type="component" value="Chromosome"/>
</dbReference>
<evidence type="ECO:0000313" key="1">
    <source>
        <dbReference type="EMBL" id="BDM70589.1"/>
    </source>
</evidence>
<keyword evidence="2" id="KW-1185">Reference proteome</keyword>
<organism evidence="1 2">
    <name type="scientific">Streptomyces nigrescens</name>
    <dbReference type="NCBI Taxonomy" id="1920"/>
    <lineage>
        <taxon>Bacteria</taxon>
        <taxon>Bacillati</taxon>
        <taxon>Actinomycetota</taxon>
        <taxon>Actinomycetes</taxon>
        <taxon>Kitasatosporales</taxon>
        <taxon>Streptomycetaceae</taxon>
        <taxon>Streptomyces</taxon>
    </lineage>
</organism>
<gene>
    <name evidence="1" type="ORF">HEK616_40760</name>
</gene>
<proteinExistence type="predicted"/>
<name>A0ABM7ZW43_STRNI</name>
<dbReference type="EMBL" id="AP026073">
    <property type="protein sequence ID" value="BDM70589.1"/>
    <property type="molecule type" value="Genomic_DNA"/>
</dbReference>
<evidence type="ECO:0000313" key="2">
    <source>
        <dbReference type="Proteomes" id="UP001059597"/>
    </source>
</evidence>
<protein>
    <submittedName>
        <fullName evidence="1">Uncharacterized protein</fullName>
    </submittedName>
</protein>
<sequence>MRRHFTLYTADGHTISVSPVGDHYDLHVRDEAGRTLATVTMTPAELDALRAEIAGVTK</sequence>
<reference evidence="1" key="1">
    <citation type="submission" date="2022-06" db="EMBL/GenBank/DDBJ databases">
        <title>Complete genome sequence of Streptomyces nigrescens HEK616.</title>
        <authorList>
            <person name="Asamizu S."/>
            <person name="Onaka H."/>
        </authorList>
    </citation>
    <scope>NUCLEOTIDE SEQUENCE</scope>
    <source>
        <strain evidence="1">HEK616</strain>
    </source>
</reference>